<feature type="domain" description="Phosphoribosyltransferase" evidence="15">
    <location>
        <begin position="379"/>
        <end position="491"/>
    </location>
</feature>
<dbReference type="GO" id="GO:0005737">
    <property type="term" value="C:cytoplasm"/>
    <property type="evidence" value="ECO:0007669"/>
    <property type="project" value="UniProtKB-SubCell"/>
</dbReference>
<dbReference type="OrthoDB" id="9803436at2"/>
<comment type="catalytic activity">
    <reaction evidence="1 13">
        <text>AMP + diphosphate = 5-phospho-alpha-D-ribose 1-diphosphate + adenine</text>
        <dbReference type="Rhea" id="RHEA:16609"/>
        <dbReference type="ChEBI" id="CHEBI:16708"/>
        <dbReference type="ChEBI" id="CHEBI:33019"/>
        <dbReference type="ChEBI" id="CHEBI:58017"/>
        <dbReference type="ChEBI" id="CHEBI:456215"/>
        <dbReference type="EC" id="2.4.2.7"/>
    </reaction>
</comment>
<dbReference type="UniPathway" id="UPA00904">
    <property type="reaction ID" value="UER00874"/>
</dbReference>
<comment type="catalytic activity">
    <reaction evidence="12 14">
        <text>5-(methylsulfanyl)-alpha-D-ribose 1-phosphate = 5-(methylsulfanyl)-D-ribulose 1-phosphate</text>
        <dbReference type="Rhea" id="RHEA:19989"/>
        <dbReference type="ChEBI" id="CHEBI:58533"/>
        <dbReference type="ChEBI" id="CHEBI:58548"/>
        <dbReference type="EC" id="5.3.1.23"/>
    </reaction>
</comment>
<keyword evidence="14" id="KW-0486">Methionine biosynthesis</keyword>
<evidence type="ECO:0000256" key="4">
    <source>
        <dbReference type="ARBA" id="ARBA00004659"/>
    </source>
</evidence>
<evidence type="ECO:0000256" key="3">
    <source>
        <dbReference type="ARBA" id="ARBA00004496"/>
    </source>
</evidence>
<dbReference type="AlphaFoldDB" id="A0A561UCS9"/>
<dbReference type="PANTHER" id="PTHR43475">
    <property type="entry name" value="METHYLTHIORIBOSE-1-PHOSPHATE ISOMERASE"/>
    <property type="match status" value="1"/>
</dbReference>
<dbReference type="GO" id="GO:0019509">
    <property type="term" value="P:L-methionine salvage from methylthioadenosine"/>
    <property type="evidence" value="ECO:0007669"/>
    <property type="project" value="UniProtKB-UniRule"/>
</dbReference>
<dbReference type="EC" id="2.4.2.7" evidence="13"/>
<dbReference type="Proteomes" id="UP000317940">
    <property type="component" value="Unassembled WGS sequence"/>
</dbReference>
<feature type="active site" description="Proton donor" evidence="14">
    <location>
        <position position="237"/>
    </location>
</feature>
<dbReference type="InterPro" id="IPR042529">
    <property type="entry name" value="IF_2B-like_C"/>
</dbReference>
<evidence type="ECO:0000256" key="6">
    <source>
        <dbReference type="ARBA" id="ARBA00011738"/>
    </source>
</evidence>
<dbReference type="HAMAP" id="MF_00004">
    <property type="entry name" value="Aden_phosphoribosyltr"/>
    <property type="match status" value="1"/>
</dbReference>
<dbReference type="EMBL" id="VIWT01000001">
    <property type="protein sequence ID" value="TWF97156.1"/>
    <property type="molecule type" value="Genomic_DNA"/>
</dbReference>
<proteinExistence type="inferred from homology"/>
<evidence type="ECO:0000313" key="16">
    <source>
        <dbReference type="EMBL" id="TWF97156.1"/>
    </source>
</evidence>
<keyword evidence="9 13" id="KW-0808">Transferase</keyword>
<reference evidence="16 17" key="1">
    <citation type="submission" date="2019-06" db="EMBL/GenBank/DDBJ databases">
        <title>Sequencing the genomes of 1000 actinobacteria strains.</title>
        <authorList>
            <person name="Klenk H.-P."/>
        </authorList>
    </citation>
    <scope>NUCLEOTIDE SEQUENCE [LARGE SCALE GENOMIC DNA]</scope>
    <source>
        <strain evidence="16 17">DSM 44826</strain>
    </source>
</reference>
<gene>
    <name evidence="14" type="primary">mtnA</name>
    <name evidence="13" type="synonym">apt</name>
    <name evidence="16" type="ORF">FHX73_11931</name>
</gene>
<dbReference type="HAMAP" id="MF_01678">
    <property type="entry name" value="Salvage_MtnA"/>
    <property type="match status" value="1"/>
</dbReference>
<dbReference type="SUPFAM" id="SSF100950">
    <property type="entry name" value="NagB/RpiA/CoA transferase-like"/>
    <property type="match status" value="1"/>
</dbReference>
<dbReference type="GO" id="GO:0006166">
    <property type="term" value="P:purine ribonucleoside salvage"/>
    <property type="evidence" value="ECO:0007669"/>
    <property type="project" value="UniProtKB-KW"/>
</dbReference>
<feature type="binding site" evidence="14">
    <location>
        <begin position="247"/>
        <end position="248"/>
    </location>
    <ligand>
        <name>substrate</name>
    </ligand>
</feature>
<feature type="binding site" evidence="14">
    <location>
        <begin position="50"/>
        <end position="52"/>
    </location>
    <ligand>
        <name>substrate</name>
    </ligand>
</feature>
<evidence type="ECO:0000256" key="8">
    <source>
        <dbReference type="ARBA" id="ARBA00022676"/>
    </source>
</evidence>
<dbReference type="InterPro" id="IPR029057">
    <property type="entry name" value="PRTase-like"/>
</dbReference>
<comment type="subunit">
    <text evidence="6 13">Homodimer.</text>
</comment>
<dbReference type="UniPathway" id="UPA00588">
    <property type="reaction ID" value="UER00646"/>
</dbReference>
<feature type="site" description="Transition state stabilizer" evidence="14">
    <location>
        <position position="157"/>
    </location>
</feature>
<evidence type="ECO:0000259" key="15">
    <source>
        <dbReference type="Pfam" id="PF00156"/>
    </source>
</evidence>
<feature type="binding site" evidence="14">
    <location>
        <position position="92"/>
    </location>
    <ligand>
        <name>substrate</name>
    </ligand>
</feature>
<evidence type="ECO:0000256" key="1">
    <source>
        <dbReference type="ARBA" id="ARBA00000868"/>
    </source>
</evidence>
<dbReference type="FunFam" id="3.40.50.10470:FF:000006">
    <property type="entry name" value="Methylthioribose-1-phosphate isomerase"/>
    <property type="match status" value="1"/>
</dbReference>
<dbReference type="InterPro" id="IPR037171">
    <property type="entry name" value="NagB/RpiA_transferase-like"/>
</dbReference>
<keyword evidence="11 14" id="KW-0413">Isomerase</keyword>
<comment type="similarity">
    <text evidence="14">Belongs to the EIF-2B alpha/beta/delta subunits family. MtnA subfamily.</text>
</comment>
<keyword evidence="10 13" id="KW-0660">Purine salvage</keyword>
<dbReference type="Gene3D" id="3.40.50.2020">
    <property type="match status" value="1"/>
</dbReference>
<comment type="similarity">
    <text evidence="5 13">Belongs to the purine/pyrimidine phosphoribosyltransferase family.</text>
</comment>
<evidence type="ECO:0000256" key="5">
    <source>
        <dbReference type="ARBA" id="ARBA00008391"/>
    </source>
</evidence>
<accession>A0A561UCS9</accession>
<dbReference type="SUPFAM" id="SSF53271">
    <property type="entry name" value="PRTase-like"/>
    <property type="match status" value="1"/>
</dbReference>
<dbReference type="GO" id="GO:0006168">
    <property type="term" value="P:adenine salvage"/>
    <property type="evidence" value="ECO:0007669"/>
    <property type="project" value="InterPro"/>
</dbReference>
<evidence type="ECO:0000256" key="9">
    <source>
        <dbReference type="ARBA" id="ARBA00022679"/>
    </source>
</evidence>
<comment type="pathway">
    <text evidence="14">Amino-acid biosynthesis; L-methionine biosynthesis via salvage pathway; L-methionine from S-methyl-5-thio-alpha-D-ribose 1-phosphate: step 1/6.</text>
</comment>
<feature type="binding site" evidence="14">
    <location>
        <position position="196"/>
    </location>
    <ligand>
        <name>substrate</name>
    </ligand>
</feature>
<dbReference type="InterPro" id="IPR011559">
    <property type="entry name" value="Initiation_fac_2B_a/b/d"/>
</dbReference>
<dbReference type="NCBIfam" id="NF004326">
    <property type="entry name" value="PRK05720.1"/>
    <property type="match status" value="1"/>
</dbReference>
<dbReference type="FunFam" id="3.40.50.2020:FF:000004">
    <property type="entry name" value="Adenine phosphoribosyltransferase"/>
    <property type="match status" value="1"/>
</dbReference>
<dbReference type="RefSeq" id="WP_145903440.1">
    <property type="nucleotide sequence ID" value="NZ_BAAAMZ010000036.1"/>
</dbReference>
<evidence type="ECO:0000256" key="10">
    <source>
        <dbReference type="ARBA" id="ARBA00022726"/>
    </source>
</evidence>
<evidence type="ECO:0000256" key="11">
    <source>
        <dbReference type="ARBA" id="ARBA00023235"/>
    </source>
</evidence>
<evidence type="ECO:0000256" key="12">
    <source>
        <dbReference type="ARBA" id="ARBA00052401"/>
    </source>
</evidence>
<dbReference type="Gene3D" id="1.20.120.420">
    <property type="entry name" value="translation initiation factor eif-2b, domain 1"/>
    <property type="match status" value="1"/>
</dbReference>
<protein>
    <recommendedName>
        <fullName evidence="13 14">Multifunctional fusion protein</fullName>
    </recommendedName>
    <domain>
        <recommendedName>
            <fullName evidence="14">Methylthioribose-1-phosphate isomerase</fullName>
            <shortName evidence="14">M1Pi</shortName>
            <shortName evidence="14">MTR-1-P isomerase</shortName>
            <ecNumber evidence="14">5.3.1.23</ecNumber>
        </recommendedName>
        <alternativeName>
            <fullName evidence="14">S-methyl-5-thioribose-1-phosphate isomerase</fullName>
        </alternativeName>
    </domain>
    <domain>
        <recommendedName>
            <fullName evidence="13">Adenine phosphoribosyltransferase</fullName>
            <shortName evidence="13">APRT</shortName>
            <ecNumber evidence="13">2.4.2.7</ecNumber>
        </recommendedName>
    </domain>
</protein>
<organism evidence="16 17">
    <name type="scientific">Kitasatospora viridis</name>
    <dbReference type="NCBI Taxonomy" id="281105"/>
    <lineage>
        <taxon>Bacteria</taxon>
        <taxon>Bacillati</taxon>
        <taxon>Actinomycetota</taxon>
        <taxon>Actinomycetes</taxon>
        <taxon>Kitasatosporales</taxon>
        <taxon>Streptomycetaceae</taxon>
        <taxon>Kitasatospora</taxon>
    </lineage>
</organism>
<dbReference type="InterPro" id="IPR005764">
    <property type="entry name" value="Ade_phspho_trans"/>
</dbReference>
<comment type="pathway">
    <text evidence="4 13">Purine metabolism; AMP biosynthesis via salvage pathway; AMP from adenine: step 1/1.</text>
</comment>
<comment type="function">
    <text evidence="2 13">Catalyzes a salvage reaction resulting in the formation of AMP, that is energically less costly than de novo synthesis.</text>
</comment>
<dbReference type="CDD" id="cd06223">
    <property type="entry name" value="PRTases_typeI"/>
    <property type="match status" value="1"/>
</dbReference>
<name>A0A561UCS9_9ACTN</name>
<dbReference type="Pfam" id="PF00156">
    <property type="entry name" value="Pribosyltran"/>
    <property type="match status" value="1"/>
</dbReference>
<evidence type="ECO:0000256" key="13">
    <source>
        <dbReference type="HAMAP-Rule" id="MF_00004"/>
    </source>
</evidence>
<keyword evidence="14" id="KW-0028">Amino-acid biosynthesis</keyword>
<dbReference type="EC" id="5.3.1.23" evidence="14"/>
<comment type="function">
    <text evidence="14">Catalyzes the interconversion of methylthioribose-1-phosphate (MTR-1-P) into methylthioribulose-1-phosphate (MTRu-1-P).</text>
</comment>
<dbReference type="NCBIfam" id="TIGR00524">
    <property type="entry name" value="eIF-2B_rel"/>
    <property type="match status" value="1"/>
</dbReference>
<dbReference type="InterPro" id="IPR000836">
    <property type="entry name" value="PRTase_dom"/>
</dbReference>
<dbReference type="InterPro" id="IPR005251">
    <property type="entry name" value="IF-M1Pi"/>
</dbReference>
<evidence type="ECO:0000256" key="14">
    <source>
        <dbReference type="HAMAP-Rule" id="MF_01678"/>
    </source>
</evidence>
<dbReference type="InterPro" id="IPR027363">
    <property type="entry name" value="M1Pi_N"/>
</dbReference>
<evidence type="ECO:0000313" key="17">
    <source>
        <dbReference type="Proteomes" id="UP000317940"/>
    </source>
</evidence>
<evidence type="ECO:0000256" key="2">
    <source>
        <dbReference type="ARBA" id="ARBA00003968"/>
    </source>
</evidence>
<dbReference type="GO" id="GO:0003999">
    <property type="term" value="F:adenine phosphoribosyltransferase activity"/>
    <property type="evidence" value="ECO:0007669"/>
    <property type="project" value="UniProtKB-UniRule"/>
</dbReference>
<dbReference type="NCBIfam" id="NF002636">
    <property type="entry name" value="PRK02304.1-5"/>
    <property type="match status" value="1"/>
</dbReference>
<keyword evidence="7 13" id="KW-0963">Cytoplasm</keyword>
<dbReference type="GO" id="GO:0044209">
    <property type="term" value="P:AMP salvage"/>
    <property type="evidence" value="ECO:0007669"/>
    <property type="project" value="UniProtKB-UniRule"/>
</dbReference>
<dbReference type="PANTHER" id="PTHR43475:SF1">
    <property type="entry name" value="METHYLTHIORIBOSE-1-PHOSPHATE ISOMERASE"/>
    <property type="match status" value="1"/>
</dbReference>
<dbReference type="Pfam" id="PF01008">
    <property type="entry name" value="IF-2B"/>
    <property type="match status" value="1"/>
</dbReference>
<dbReference type="InterPro" id="IPR000649">
    <property type="entry name" value="IF-2B-related"/>
</dbReference>
<evidence type="ECO:0000256" key="7">
    <source>
        <dbReference type="ARBA" id="ARBA00022490"/>
    </source>
</evidence>
<keyword evidence="17" id="KW-1185">Reference proteome</keyword>
<comment type="subcellular location">
    <subcellularLocation>
        <location evidence="3 13">Cytoplasm</location>
    </subcellularLocation>
</comment>
<comment type="caution">
    <text evidence="16">The sequence shown here is derived from an EMBL/GenBank/DDBJ whole genome shotgun (WGS) entry which is preliminary data.</text>
</comment>
<dbReference type="GO" id="GO:0046523">
    <property type="term" value="F:S-methyl-5-thioribose-1-phosphate isomerase activity"/>
    <property type="evidence" value="ECO:0007669"/>
    <property type="project" value="UniProtKB-UniRule"/>
</dbReference>
<sequence>MSASALPAALDWEDGVVVAIDQRALPGALRLLRLETVDQLIDAITSLAVRGAPTLGLAGAYGVALAAHTHDLGTPAGEAALRADAARIAEARPTAVNLAWGVRRALSRLAAGPQGVLAEARVMVAEDAAANRAAAGRAADLVAELAPGRKLRLLTHCNTGRLATAAEGTAIGTILELARRGLVEEVLVDETRPLLQGARLTAWELGAAGVPYRLCVDSAAAAAMDRSMVDCVLVGADRIAVNGDTANKIGTYGLAVAAARHRIPVVVVAPESTWDHELPDGSGIVVEERDAAEVTGFGGTRVAPSDAKAFNPAFDVTPAELITALVSERRTVRPRFGVTEPTSAEIAALLTEFPDYPKPGVVFRDLAGLYAEPGMLSRLATRVADRFAGEFDRILAIESRGFVLGAALATLTGLPLTLARKPGKLPGAVHQAEYQLEYGSDRIEVQEGAVCPGERVLCVDDVLATGGTLQAAGRLVELSDAKVAGLATIVALTGLGGRERLAGHPVLALCEVPA</sequence>
<dbReference type="Gene3D" id="3.40.50.10470">
    <property type="entry name" value="Translation initiation factor eif-2b, domain 2"/>
    <property type="match status" value="1"/>
</dbReference>
<keyword evidence="8 13" id="KW-0328">Glycosyltransferase</keyword>
<dbReference type="NCBIfam" id="TIGR00512">
    <property type="entry name" value="salvage_mtnA"/>
    <property type="match status" value="1"/>
</dbReference>